<evidence type="ECO:0000313" key="2">
    <source>
        <dbReference type="Proteomes" id="UP000789920"/>
    </source>
</evidence>
<name>A0ACA9R8G9_9GLOM</name>
<feature type="non-terminal residue" evidence="1">
    <location>
        <position position="1"/>
    </location>
</feature>
<dbReference type="EMBL" id="CAJVQC010045931">
    <property type="protein sequence ID" value="CAG8782172.1"/>
    <property type="molecule type" value="Genomic_DNA"/>
</dbReference>
<proteinExistence type="predicted"/>
<gene>
    <name evidence="1" type="ORF">RPERSI_LOCUS17756</name>
</gene>
<dbReference type="Proteomes" id="UP000789920">
    <property type="component" value="Unassembled WGS sequence"/>
</dbReference>
<sequence>FTKDILDSQFSVYDLKRLESYSNNMLDYHVIMDLVPAIAYLYFEKRFGVNVVLSGVQCSILLGIGLQKKSIDDLEKELTLPSAQVLALFMKIIRKFSTYFRSLEISEIQKEIPHETTVVKKKVVTTSIDSIETSINNITSPQINNDAAWDPVSKSLNEDLDEAGDEAMKQIKEKQRELIDSLDLSKYTIGGSTEDWEAAESQIKALTLGKKSNLTVVSVKNPNSTKKRKLTETAANIVNQEAKKTKNKRKKSHGSYNCTQIKE</sequence>
<reference evidence="1" key="1">
    <citation type="submission" date="2021-06" db="EMBL/GenBank/DDBJ databases">
        <authorList>
            <person name="Kallberg Y."/>
            <person name="Tangrot J."/>
            <person name="Rosling A."/>
        </authorList>
    </citation>
    <scope>NUCLEOTIDE SEQUENCE</scope>
    <source>
        <strain evidence="1">MA461A</strain>
    </source>
</reference>
<accession>A0ACA9R8G9</accession>
<keyword evidence="2" id="KW-1185">Reference proteome</keyword>
<evidence type="ECO:0000313" key="1">
    <source>
        <dbReference type="EMBL" id="CAG8782172.1"/>
    </source>
</evidence>
<comment type="caution">
    <text evidence="1">The sequence shown here is derived from an EMBL/GenBank/DDBJ whole genome shotgun (WGS) entry which is preliminary data.</text>
</comment>
<protein>
    <submittedName>
        <fullName evidence="1">33159_t:CDS:1</fullName>
    </submittedName>
</protein>
<organism evidence="1 2">
    <name type="scientific">Racocetra persica</name>
    <dbReference type="NCBI Taxonomy" id="160502"/>
    <lineage>
        <taxon>Eukaryota</taxon>
        <taxon>Fungi</taxon>
        <taxon>Fungi incertae sedis</taxon>
        <taxon>Mucoromycota</taxon>
        <taxon>Glomeromycotina</taxon>
        <taxon>Glomeromycetes</taxon>
        <taxon>Diversisporales</taxon>
        <taxon>Gigasporaceae</taxon>
        <taxon>Racocetra</taxon>
    </lineage>
</organism>
<feature type="non-terminal residue" evidence="1">
    <location>
        <position position="263"/>
    </location>
</feature>